<gene>
    <name evidence="1" type="ORF">ANN_12957</name>
</gene>
<organism evidence="1 2">
    <name type="scientific">Periplaneta americana</name>
    <name type="common">American cockroach</name>
    <name type="synonym">Blatta americana</name>
    <dbReference type="NCBI Taxonomy" id="6978"/>
    <lineage>
        <taxon>Eukaryota</taxon>
        <taxon>Metazoa</taxon>
        <taxon>Ecdysozoa</taxon>
        <taxon>Arthropoda</taxon>
        <taxon>Hexapoda</taxon>
        <taxon>Insecta</taxon>
        <taxon>Pterygota</taxon>
        <taxon>Neoptera</taxon>
        <taxon>Polyneoptera</taxon>
        <taxon>Dictyoptera</taxon>
        <taxon>Blattodea</taxon>
        <taxon>Blattoidea</taxon>
        <taxon>Blattidae</taxon>
        <taxon>Blattinae</taxon>
        <taxon>Periplaneta</taxon>
    </lineage>
</organism>
<name>A0ABQ8TI11_PERAM</name>
<evidence type="ECO:0000313" key="2">
    <source>
        <dbReference type="Proteomes" id="UP001148838"/>
    </source>
</evidence>
<protein>
    <submittedName>
        <fullName evidence="1">Uncharacterized protein</fullName>
    </submittedName>
</protein>
<sequence length="192" mass="22225">MRNVMSLELRNCQPLILFASKCTLDTFELNSFYARPLLSLLQQREEATCVSTSSDGLKQWSSALAEMDRVVHGGNRLRNITVQNKAKNFKKYTGWREAIPIPGKASINTSISRYRKFVYKFNVFIQSVETANYQDCSRSMSVEELEDFIKFRHPVGEIELIAAFCYELQTSGKSVHNEYQLPLMYRKRRITS</sequence>
<reference evidence="1 2" key="1">
    <citation type="journal article" date="2022" name="Allergy">
        <title>Genome assembly and annotation of Periplaneta americana reveal a comprehensive cockroach allergen profile.</title>
        <authorList>
            <person name="Wang L."/>
            <person name="Xiong Q."/>
            <person name="Saelim N."/>
            <person name="Wang L."/>
            <person name="Nong W."/>
            <person name="Wan A.T."/>
            <person name="Shi M."/>
            <person name="Liu X."/>
            <person name="Cao Q."/>
            <person name="Hui J.H.L."/>
            <person name="Sookrung N."/>
            <person name="Leung T.F."/>
            <person name="Tungtrongchitr A."/>
            <person name="Tsui S.K.W."/>
        </authorList>
    </citation>
    <scope>NUCLEOTIDE SEQUENCE [LARGE SCALE GENOMIC DNA]</scope>
    <source>
        <strain evidence="1">PWHHKU_190912</strain>
    </source>
</reference>
<evidence type="ECO:0000313" key="1">
    <source>
        <dbReference type="EMBL" id="KAJ4446263.1"/>
    </source>
</evidence>
<accession>A0ABQ8TI11</accession>
<dbReference type="Proteomes" id="UP001148838">
    <property type="component" value="Unassembled WGS sequence"/>
</dbReference>
<keyword evidence="2" id="KW-1185">Reference proteome</keyword>
<proteinExistence type="predicted"/>
<comment type="caution">
    <text evidence="1">The sequence shown here is derived from an EMBL/GenBank/DDBJ whole genome shotgun (WGS) entry which is preliminary data.</text>
</comment>
<dbReference type="EMBL" id="JAJSOF020000009">
    <property type="protein sequence ID" value="KAJ4446263.1"/>
    <property type="molecule type" value="Genomic_DNA"/>
</dbReference>